<dbReference type="EMBL" id="BLXT01004484">
    <property type="protein sequence ID" value="GFO13365.1"/>
    <property type="molecule type" value="Genomic_DNA"/>
</dbReference>
<reference evidence="1 2" key="1">
    <citation type="journal article" date="2021" name="Elife">
        <title>Chloroplast acquisition without the gene transfer in kleptoplastic sea slugs, Plakobranchus ocellatus.</title>
        <authorList>
            <person name="Maeda T."/>
            <person name="Takahashi S."/>
            <person name="Yoshida T."/>
            <person name="Shimamura S."/>
            <person name="Takaki Y."/>
            <person name="Nagai Y."/>
            <person name="Toyoda A."/>
            <person name="Suzuki Y."/>
            <person name="Arimoto A."/>
            <person name="Ishii H."/>
            <person name="Satoh N."/>
            <person name="Nishiyama T."/>
            <person name="Hasebe M."/>
            <person name="Maruyama T."/>
            <person name="Minagawa J."/>
            <person name="Obokata J."/>
            <person name="Shigenobu S."/>
        </authorList>
    </citation>
    <scope>NUCLEOTIDE SEQUENCE [LARGE SCALE GENOMIC DNA]</scope>
</reference>
<evidence type="ECO:0000313" key="2">
    <source>
        <dbReference type="Proteomes" id="UP000735302"/>
    </source>
</evidence>
<accession>A0AAV4B2S2</accession>
<dbReference type="AlphaFoldDB" id="A0AAV4B2S2"/>
<sequence>MSLLPHSPLAFPSSSSITKKKTNYHPSSGVASLFGLVQCDITKDYRINRGTQALSSDLHFMRTRSPGRTPPLYVGQRRPKYYTVVNDTQALSSDLHFMRAPRGRRPLYKWVKGGPKTIQYIYYIFASLRPSHYSEMRARSQAGILDPLWANTRMSTSFSGNFTELDWNYIVKTFPH</sequence>
<dbReference type="Proteomes" id="UP000735302">
    <property type="component" value="Unassembled WGS sequence"/>
</dbReference>
<proteinExistence type="predicted"/>
<organism evidence="1 2">
    <name type="scientific">Plakobranchus ocellatus</name>
    <dbReference type="NCBI Taxonomy" id="259542"/>
    <lineage>
        <taxon>Eukaryota</taxon>
        <taxon>Metazoa</taxon>
        <taxon>Spiralia</taxon>
        <taxon>Lophotrochozoa</taxon>
        <taxon>Mollusca</taxon>
        <taxon>Gastropoda</taxon>
        <taxon>Heterobranchia</taxon>
        <taxon>Euthyneura</taxon>
        <taxon>Panpulmonata</taxon>
        <taxon>Sacoglossa</taxon>
        <taxon>Placobranchoidea</taxon>
        <taxon>Plakobranchidae</taxon>
        <taxon>Plakobranchus</taxon>
    </lineage>
</organism>
<gene>
    <name evidence="1" type="ORF">PoB_003987000</name>
</gene>
<keyword evidence="2" id="KW-1185">Reference proteome</keyword>
<comment type="caution">
    <text evidence="1">The sequence shown here is derived from an EMBL/GenBank/DDBJ whole genome shotgun (WGS) entry which is preliminary data.</text>
</comment>
<evidence type="ECO:0000313" key="1">
    <source>
        <dbReference type="EMBL" id="GFO13365.1"/>
    </source>
</evidence>
<protein>
    <submittedName>
        <fullName evidence="1">Uncharacterized protein</fullName>
    </submittedName>
</protein>
<name>A0AAV4B2S2_9GAST</name>